<sequence>MKRTRFLKCFYRKKNSQQRSRHVSSVKYSIVGVDDDFEMISLTESFKSCRIDENSQNREKLSIRKLGIRSLALFISFRKDENYNLEFDTKEFHFFGFHPVHHNFSKYKNQSELLHTAEFVQNCALNCWANGWRIIVIMHSHLRCCKFICELINQIRKFCDNQTLDIVITQPKNKNEKLEARENNEYIRQFNANLGPTALIGLPSDGLFNIFCTHEIYKDDENGIQFYDKKEPYYEFTNFFETPIQIDSKKWKNSEIVQAQKFREESLQNKIRFASNAREAFMIARKNDNLKRKDWELSKQPTGKIFKENVMKKAIHEKFSQNKNLRYKLLSTSNAPLFEHTDNDYYWGDGGKQGGGRNRLGEILQEVRESLMLDEIRKLEEHYNRRGKRWIIEDLEVLIQRKLRSLNINQALRNTEKLFVALDQKPFLKCLKFNSVDFSTISPEDIKMLSQCRNLILLEFVNCKGITLDHCTTLLIDPLIKLKELKLLSKYFDPLVVNSLITMWGSNLETLYMNQVKTLELSNTLINYCSNLEYFHVYITDGDGDVDEFLLQFLSQSSLQHFTMTTYYSDNFSYKLGQNLPITLKCLELKKCSLTSEGFDKFLKNCSHLVKLEKLTIGNNQPKLDHYISLREFIKSCKSLKEITFYYLSFFIEVSIEEKIKEIIKEISNYGVVCRYYGYENKSDDY</sequence>
<accession>A0ACA9K3N4</accession>
<dbReference type="EMBL" id="CAJVPM010000698">
    <property type="protein sequence ID" value="CAG8449783.1"/>
    <property type="molecule type" value="Genomic_DNA"/>
</dbReference>
<keyword evidence="2" id="KW-1185">Reference proteome</keyword>
<proteinExistence type="predicted"/>
<gene>
    <name evidence="1" type="ORF">SCALOS_LOCUS1128</name>
</gene>
<evidence type="ECO:0000313" key="1">
    <source>
        <dbReference type="EMBL" id="CAG8449783.1"/>
    </source>
</evidence>
<comment type="caution">
    <text evidence="1">The sequence shown here is derived from an EMBL/GenBank/DDBJ whole genome shotgun (WGS) entry which is preliminary data.</text>
</comment>
<name>A0ACA9K3N4_9GLOM</name>
<reference evidence="1" key="1">
    <citation type="submission" date="2021-06" db="EMBL/GenBank/DDBJ databases">
        <authorList>
            <person name="Kallberg Y."/>
            <person name="Tangrot J."/>
            <person name="Rosling A."/>
        </authorList>
    </citation>
    <scope>NUCLEOTIDE SEQUENCE</scope>
    <source>
        <strain evidence="1">AU212A</strain>
    </source>
</reference>
<dbReference type="Proteomes" id="UP000789860">
    <property type="component" value="Unassembled WGS sequence"/>
</dbReference>
<evidence type="ECO:0000313" key="2">
    <source>
        <dbReference type="Proteomes" id="UP000789860"/>
    </source>
</evidence>
<protein>
    <submittedName>
        <fullName evidence="1">10087_t:CDS:1</fullName>
    </submittedName>
</protein>
<organism evidence="1 2">
    <name type="scientific">Scutellospora calospora</name>
    <dbReference type="NCBI Taxonomy" id="85575"/>
    <lineage>
        <taxon>Eukaryota</taxon>
        <taxon>Fungi</taxon>
        <taxon>Fungi incertae sedis</taxon>
        <taxon>Mucoromycota</taxon>
        <taxon>Glomeromycotina</taxon>
        <taxon>Glomeromycetes</taxon>
        <taxon>Diversisporales</taxon>
        <taxon>Gigasporaceae</taxon>
        <taxon>Scutellospora</taxon>
    </lineage>
</organism>